<dbReference type="InterPro" id="IPR002121">
    <property type="entry name" value="HRDC_dom"/>
</dbReference>
<proteinExistence type="predicted"/>
<dbReference type="InterPro" id="IPR010997">
    <property type="entry name" value="HRDC-like_sf"/>
</dbReference>
<dbReference type="PANTHER" id="PTHR47649">
    <property type="entry name" value="RIBONUCLEASE D"/>
    <property type="match status" value="1"/>
</dbReference>
<gene>
    <name evidence="3" type="ORF">FTUN_8670</name>
</gene>
<dbReference type="EC" id="3.1.26.3" evidence="3"/>
<dbReference type="GO" id="GO:0006139">
    <property type="term" value="P:nucleobase-containing compound metabolic process"/>
    <property type="evidence" value="ECO:0007669"/>
    <property type="project" value="InterPro"/>
</dbReference>
<dbReference type="GO" id="GO:0004525">
    <property type="term" value="F:ribonuclease III activity"/>
    <property type="evidence" value="ECO:0007669"/>
    <property type="project" value="UniProtKB-EC"/>
</dbReference>
<accession>A0A6M5Z622</accession>
<organism evidence="3 4">
    <name type="scientific">Frigoriglobus tundricola</name>
    <dbReference type="NCBI Taxonomy" id="2774151"/>
    <lineage>
        <taxon>Bacteria</taxon>
        <taxon>Pseudomonadati</taxon>
        <taxon>Planctomycetota</taxon>
        <taxon>Planctomycetia</taxon>
        <taxon>Gemmatales</taxon>
        <taxon>Gemmataceae</taxon>
        <taxon>Frigoriglobus</taxon>
    </lineage>
</organism>
<dbReference type="PANTHER" id="PTHR47649:SF1">
    <property type="entry name" value="RIBONUCLEASE D"/>
    <property type="match status" value="1"/>
</dbReference>
<evidence type="ECO:0000313" key="3">
    <source>
        <dbReference type="EMBL" id="QJX01032.1"/>
    </source>
</evidence>
<dbReference type="CDD" id="cd06142">
    <property type="entry name" value="RNaseD_exo"/>
    <property type="match status" value="1"/>
</dbReference>
<dbReference type="GO" id="GO:0000166">
    <property type="term" value="F:nucleotide binding"/>
    <property type="evidence" value="ECO:0007669"/>
    <property type="project" value="InterPro"/>
</dbReference>
<dbReference type="InterPro" id="IPR002562">
    <property type="entry name" value="3'-5'_exonuclease_dom"/>
</dbReference>
<dbReference type="Pfam" id="PF00570">
    <property type="entry name" value="HRDC"/>
    <property type="match status" value="1"/>
</dbReference>
<dbReference type="KEGG" id="ftj:FTUN_8670"/>
<dbReference type="PROSITE" id="PS50967">
    <property type="entry name" value="HRDC"/>
    <property type="match status" value="1"/>
</dbReference>
<dbReference type="EMBL" id="CP053452">
    <property type="protein sequence ID" value="QJX01032.1"/>
    <property type="molecule type" value="Genomic_DNA"/>
</dbReference>
<feature type="region of interest" description="Disordered" evidence="1">
    <location>
        <begin position="395"/>
        <end position="435"/>
    </location>
</feature>
<evidence type="ECO:0000313" key="4">
    <source>
        <dbReference type="Proteomes" id="UP000503447"/>
    </source>
</evidence>
<evidence type="ECO:0000259" key="2">
    <source>
        <dbReference type="PROSITE" id="PS50967"/>
    </source>
</evidence>
<feature type="compositionally biased region" description="Low complexity" evidence="1">
    <location>
        <begin position="408"/>
        <end position="424"/>
    </location>
</feature>
<feature type="compositionally biased region" description="Acidic residues" evidence="1">
    <location>
        <begin position="395"/>
        <end position="407"/>
    </location>
</feature>
<dbReference type="InterPro" id="IPR044876">
    <property type="entry name" value="HRDC_dom_sf"/>
</dbReference>
<evidence type="ECO:0000256" key="1">
    <source>
        <dbReference type="SAM" id="MobiDB-lite"/>
    </source>
</evidence>
<sequence length="435" mass="48248">MPRRPAKRPALPEQLVTHPAQLAACLGHLARAPLIGFDTEFVGEDAYRPELCLVQVATAEQLFVVDPFECGPLDGFWDLLLDPNRTTIVHAGREDVRMCYFQAGRPPAKVFDVQIAAGLIGMTYPIGYAGLVHDLLHQRMQKGETLTDWRKRPLTPAQVRYAYDDVRYLLPAHRKLTERLKRHKRLEWAEEEFASAVRKAVVDDATVERWRKIKGIGALDRRALAVAREVYGWRDKFAERVNRPPRFLMRDDLLIEVARRAPSKPEELHAVRGLPRGQEEAIIEAIARAQALPMDKCPEQETRDNDPPNIVLLGGLLNVVLNDFAARHRLAANLVSSGSDLKAVVRSRAYGEPLPDVPLCRGWRARAVLPELLALLSGDTAIRVADVKAADPLELVELEPEDGDEPDGAAAAPDELPPSASKPFAPAPPTGGTLE</sequence>
<dbReference type="AlphaFoldDB" id="A0A6M5Z622"/>
<dbReference type="SUPFAM" id="SSF47819">
    <property type="entry name" value="HRDC-like"/>
    <property type="match status" value="2"/>
</dbReference>
<dbReference type="GO" id="GO:0008408">
    <property type="term" value="F:3'-5' exonuclease activity"/>
    <property type="evidence" value="ECO:0007669"/>
    <property type="project" value="InterPro"/>
</dbReference>
<dbReference type="Pfam" id="PF01612">
    <property type="entry name" value="DNA_pol_A_exo1"/>
    <property type="match status" value="1"/>
</dbReference>
<name>A0A6M5Z622_9BACT</name>
<protein>
    <submittedName>
        <fullName evidence="3">Ribonuclease D</fullName>
        <ecNumber evidence="3">3.1.26.3</ecNumber>
    </submittedName>
</protein>
<dbReference type="Proteomes" id="UP000503447">
    <property type="component" value="Chromosome"/>
</dbReference>
<dbReference type="SMART" id="SM00474">
    <property type="entry name" value="35EXOc"/>
    <property type="match status" value="1"/>
</dbReference>
<dbReference type="InterPro" id="IPR036397">
    <property type="entry name" value="RNaseH_sf"/>
</dbReference>
<dbReference type="Gene3D" id="3.30.420.10">
    <property type="entry name" value="Ribonuclease H-like superfamily/Ribonuclease H"/>
    <property type="match status" value="1"/>
</dbReference>
<keyword evidence="3" id="KW-0378">Hydrolase</keyword>
<dbReference type="SUPFAM" id="SSF53098">
    <property type="entry name" value="Ribonuclease H-like"/>
    <property type="match status" value="1"/>
</dbReference>
<dbReference type="SMART" id="SM00341">
    <property type="entry name" value="HRDC"/>
    <property type="match status" value="1"/>
</dbReference>
<dbReference type="InterPro" id="IPR051086">
    <property type="entry name" value="RNase_D-like"/>
</dbReference>
<reference evidence="4" key="1">
    <citation type="submission" date="2020-05" db="EMBL/GenBank/DDBJ databases">
        <title>Frigoriglobus tundricola gen. nov., sp. nov., a psychrotolerant cellulolytic planctomycete of the family Gemmataceae with two divergent copies of 16S rRNA gene.</title>
        <authorList>
            <person name="Kulichevskaya I.S."/>
            <person name="Ivanova A.A."/>
            <person name="Naumoff D.G."/>
            <person name="Beletsky A.V."/>
            <person name="Rijpstra W.I.C."/>
            <person name="Sinninghe Damste J.S."/>
            <person name="Mardanov A.V."/>
            <person name="Ravin N.V."/>
            <person name="Dedysh S.N."/>
        </authorList>
    </citation>
    <scope>NUCLEOTIDE SEQUENCE [LARGE SCALE GENOMIC DNA]</scope>
    <source>
        <strain evidence="4">PL17</strain>
    </source>
</reference>
<dbReference type="Gene3D" id="1.10.150.80">
    <property type="entry name" value="HRDC domain"/>
    <property type="match status" value="1"/>
</dbReference>
<dbReference type="InterPro" id="IPR012337">
    <property type="entry name" value="RNaseH-like_sf"/>
</dbReference>
<dbReference type="GO" id="GO:0003676">
    <property type="term" value="F:nucleic acid binding"/>
    <property type="evidence" value="ECO:0007669"/>
    <property type="project" value="InterPro"/>
</dbReference>
<keyword evidence="4" id="KW-1185">Reference proteome</keyword>
<dbReference type="RefSeq" id="WP_171475660.1">
    <property type="nucleotide sequence ID" value="NZ_CP053452.2"/>
</dbReference>
<feature type="domain" description="HRDC" evidence="2">
    <location>
        <begin position="220"/>
        <end position="296"/>
    </location>
</feature>